<dbReference type="InterPro" id="IPR053738">
    <property type="entry name" value="Lambda_capsid_assembly"/>
</dbReference>
<gene>
    <name evidence="1" type="ORF">NVV43_28285</name>
</gene>
<protein>
    <submittedName>
        <fullName evidence="1">Major capsid protein</fullName>
    </submittedName>
</protein>
<feature type="non-terminal residue" evidence="1">
    <location>
        <position position="1"/>
    </location>
</feature>
<name>A0AAW5MTG9_9ESCH</name>
<feature type="non-terminal residue" evidence="1">
    <location>
        <position position="83"/>
    </location>
</feature>
<evidence type="ECO:0000313" key="1">
    <source>
        <dbReference type="EMBL" id="MCR6679359.1"/>
    </source>
</evidence>
<proteinExistence type="predicted"/>
<comment type="caution">
    <text evidence="1">The sequence shown here is derived from an EMBL/GenBank/DDBJ whole genome shotgun (WGS) entry which is preliminary data.</text>
</comment>
<dbReference type="Proteomes" id="UP001206878">
    <property type="component" value="Unassembled WGS sequence"/>
</dbReference>
<organism evidence="1 2">
    <name type="scientific">Escherichia marmotae</name>
    <dbReference type="NCBI Taxonomy" id="1499973"/>
    <lineage>
        <taxon>Bacteria</taxon>
        <taxon>Pseudomonadati</taxon>
        <taxon>Pseudomonadota</taxon>
        <taxon>Gammaproteobacteria</taxon>
        <taxon>Enterobacterales</taxon>
        <taxon>Enterobacteriaceae</taxon>
        <taxon>Escherichia</taxon>
    </lineage>
</organism>
<sequence>WAGGKGDPIGVIEAGMEAVRTATGLRPNLMTMGAGVMALLKFHPAIQAAIGANERKRITTEILQDLFQIEEIVIGAPVSLPSM</sequence>
<accession>A0AAW5MTG9</accession>
<dbReference type="Gene3D" id="3.90.1690.10">
    <property type="entry name" value="phage-related protein like domain"/>
    <property type="match status" value="1"/>
</dbReference>
<evidence type="ECO:0000313" key="2">
    <source>
        <dbReference type="Proteomes" id="UP001206878"/>
    </source>
</evidence>
<reference evidence="1" key="1">
    <citation type="submission" date="2022-07" db="EMBL/GenBank/DDBJ databases">
        <title>Diversity of ethanolamine utilization by human commensal Escherichia coli.</title>
        <authorList>
            <person name="Jubelin G."/>
        </authorList>
    </citation>
    <scope>NUCLEOTIDE SEQUENCE</scope>
    <source>
        <strain evidence="1">S1</strain>
    </source>
</reference>
<dbReference type="AlphaFoldDB" id="A0AAW5MTG9"/>
<dbReference type="EMBL" id="JANPXH010001162">
    <property type="protein sequence ID" value="MCR6679359.1"/>
    <property type="molecule type" value="Genomic_DNA"/>
</dbReference>